<dbReference type="AlphaFoldDB" id="A0A6A7A634"/>
<dbReference type="OrthoDB" id="5424391at2759"/>
<accession>A0A6A7A634</accession>
<organism evidence="2 3">
    <name type="scientific">Ophiobolus disseminans</name>
    <dbReference type="NCBI Taxonomy" id="1469910"/>
    <lineage>
        <taxon>Eukaryota</taxon>
        <taxon>Fungi</taxon>
        <taxon>Dikarya</taxon>
        <taxon>Ascomycota</taxon>
        <taxon>Pezizomycotina</taxon>
        <taxon>Dothideomycetes</taxon>
        <taxon>Pleosporomycetidae</taxon>
        <taxon>Pleosporales</taxon>
        <taxon>Pleosporineae</taxon>
        <taxon>Phaeosphaeriaceae</taxon>
        <taxon>Ophiobolus</taxon>
    </lineage>
</organism>
<sequence length="424" mass="47558">MQSAASKRALSFLAAKLHPQLPLSARESQQLLTLLTTSFRAHLDREHPVPHYKNAQKPSGSHAQRSPSPSRVPASYASATRHIDSIVTNPLFAVKPRRRASDPTAVDVLRDPVGWFIDQIATGAATLPKAATCLDLLEIAPETSSRLYNGKSRAFVLAEWLRSSGLDKSREFVELHSSKPKQGFGNMALQRLVTLLFAEGEAAAPWRWFIRSQDQRVRETALDANKVATFRQHLLWKMVFSQANLSLDVGLAVFMQAFRMAEMEGIESSYTVLRPAGAHLVNRIVATPDYTIEPQLYQSFLISSRQWLGNWSQAVESMLWLNHPTQKTATPALEYIRDPSGAVSHAHATQSRRHFLVQLCLGVARQLLEEERYTEAQVAMQFIKDHFSDIVLSKPPVAVPQTSSRAKERKEKENLELLDRLIPT</sequence>
<feature type="compositionally biased region" description="Polar residues" evidence="1">
    <location>
        <begin position="56"/>
        <end position="69"/>
    </location>
</feature>
<dbReference type="EMBL" id="MU006222">
    <property type="protein sequence ID" value="KAF2828613.1"/>
    <property type="molecule type" value="Genomic_DNA"/>
</dbReference>
<proteinExistence type="predicted"/>
<evidence type="ECO:0000313" key="3">
    <source>
        <dbReference type="Proteomes" id="UP000799424"/>
    </source>
</evidence>
<evidence type="ECO:0000313" key="2">
    <source>
        <dbReference type="EMBL" id="KAF2828613.1"/>
    </source>
</evidence>
<feature type="region of interest" description="Disordered" evidence="1">
    <location>
        <begin position="50"/>
        <end position="75"/>
    </location>
</feature>
<reference evidence="2" key="1">
    <citation type="journal article" date="2020" name="Stud. Mycol.">
        <title>101 Dothideomycetes genomes: a test case for predicting lifestyles and emergence of pathogens.</title>
        <authorList>
            <person name="Haridas S."/>
            <person name="Albert R."/>
            <person name="Binder M."/>
            <person name="Bloem J."/>
            <person name="Labutti K."/>
            <person name="Salamov A."/>
            <person name="Andreopoulos B."/>
            <person name="Baker S."/>
            <person name="Barry K."/>
            <person name="Bills G."/>
            <person name="Bluhm B."/>
            <person name="Cannon C."/>
            <person name="Castanera R."/>
            <person name="Culley D."/>
            <person name="Daum C."/>
            <person name="Ezra D."/>
            <person name="Gonzalez J."/>
            <person name="Henrissat B."/>
            <person name="Kuo A."/>
            <person name="Liang C."/>
            <person name="Lipzen A."/>
            <person name="Lutzoni F."/>
            <person name="Magnuson J."/>
            <person name="Mondo S."/>
            <person name="Nolan M."/>
            <person name="Ohm R."/>
            <person name="Pangilinan J."/>
            <person name="Park H.-J."/>
            <person name="Ramirez L."/>
            <person name="Alfaro M."/>
            <person name="Sun H."/>
            <person name="Tritt A."/>
            <person name="Yoshinaga Y."/>
            <person name="Zwiers L.-H."/>
            <person name="Turgeon B."/>
            <person name="Goodwin S."/>
            <person name="Spatafora J."/>
            <person name="Crous P."/>
            <person name="Grigoriev I."/>
        </authorList>
    </citation>
    <scope>NUCLEOTIDE SEQUENCE</scope>
    <source>
        <strain evidence="2">CBS 113818</strain>
    </source>
</reference>
<dbReference type="Proteomes" id="UP000799424">
    <property type="component" value="Unassembled WGS sequence"/>
</dbReference>
<gene>
    <name evidence="2" type="ORF">CC86DRAFT_195663</name>
</gene>
<keyword evidence="3" id="KW-1185">Reference proteome</keyword>
<protein>
    <submittedName>
        <fullName evidence="2">Uncharacterized protein</fullName>
    </submittedName>
</protein>
<name>A0A6A7A634_9PLEO</name>
<evidence type="ECO:0000256" key="1">
    <source>
        <dbReference type="SAM" id="MobiDB-lite"/>
    </source>
</evidence>